<name>A0A167JW72_CALVF</name>
<organism evidence="2 3">
    <name type="scientific">Calocera viscosa (strain TUFC12733)</name>
    <dbReference type="NCBI Taxonomy" id="1330018"/>
    <lineage>
        <taxon>Eukaryota</taxon>
        <taxon>Fungi</taxon>
        <taxon>Dikarya</taxon>
        <taxon>Basidiomycota</taxon>
        <taxon>Agaricomycotina</taxon>
        <taxon>Dacrymycetes</taxon>
        <taxon>Dacrymycetales</taxon>
        <taxon>Dacrymycetaceae</taxon>
        <taxon>Calocera</taxon>
    </lineage>
</organism>
<sequence>MAGLHIRSPVPIQPDHSLLVRVTPKPREPLPSSITNYSHAPPAQGRTSSALPFPDKNVFAR</sequence>
<keyword evidence="3" id="KW-1185">Reference proteome</keyword>
<proteinExistence type="predicted"/>
<evidence type="ECO:0000256" key="1">
    <source>
        <dbReference type="SAM" id="MobiDB-lite"/>
    </source>
</evidence>
<gene>
    <name evidence="2" type="ORF">CALVIDRAFT_539362</name>
</gene>
<dbReference type="Proteomes" id="UP000076738">
    <property type="component" value="Unassembled WGS sequence"/>
</dbReference>
<dbReference type="EMBL" id="KV417297">
    <property type="protein sequence ID" value="KZO93987.1"/>
    <property type="molecule type" value="Genomic_DNA"/>
</dbReference>
<accession>A0A167JW72</accession>
<protein>
    <submittedName>
        <fullName evidence="2">Uncharacterized protein</fullName>
    </submittedName>
</protein>
<reference evidence="2 3" key="1">
    <citation type="journal article" date="2016" name="Mol. Biol. Evol.">
        <title>Comparative Genomics of Early-Diverging Mushroom-Forming Fungi Provides Insights into the Origins of Lignocellulose Decay Capabilities.</title>
        <authorList>
            <person name="Nagy L.G."/>
            <person name="Riley R."/>
            <person name="Tritt A."/>
            <person name="Adam C."/>
            <person name="Daum C."/>
            <person name="Floudas D."/>
            <person name="Sun H."/>
            <person name="Yadav J.S."/>
            <person name="Pangilinan J."/>
            <person name="Larsson K.H."/>
            <person name="Matsuura K."/>
            <person name="Barry K."/>
            <person name="Labutti K."/>
            <person name="Kuo R."/>
            <person name="Ohm R.A."/>
            <person name="Bhattacharya S.S."/>
            <person name="Shirouzu T."/>
            <person name="Yoshinaga Y."/>
            <person name="Martin F.M."/>
            <person name="Grigoriev I.V."/>
            <person name="Hibbett D.S."/>
        </authorList>
    </citation>
    <scope>NUCLEOTIDE SEQUENCE [LARGE SCALE GENOMIC DNA]</scope>
    <source>
        <strain evidence="2 3">TUFC12733</strain>
    </source>
</reference>
<dbReference type="AlphaFoldDB" id="A0A167JW72"/>
<feature type="region of interest" description="Disordered" evidence="1">
    <location>
        <begin position="1"/>
        <end position="61"/>
    </location>
</feature>
<evidence type="ECO:0000313" key="2">
    <source>
        <dbReference type="EMBL" id="KZO93987.1"/>
    </source>
</evidence>
<evidence type="ECO:0000313" key="3">
    <source>
        <dbReference type="Proteomes" id="UP000076738"/>
    </source>
</evidence>